<gene>
    <name evidence="3" type="ORF">Sdagh_36000</name>
</gene>
<evidence type="ECO:0000313" key="4">
    <source>
        <dbReference type="Proteomes" id="UP001052655"/>
    </source>
</evidence>
<dbReference type="InterPro" id="IPR012338">
    <property type="entry name" value="Beta-lactam/transpept-like"/>
</dbReference>
<sequence>MLPTESNPMIGPNSFGHTGRGGSLAFADPEHGVAFAYAMNRVIGGGDDVRAASLAEAVRRSLA</sequence>
<proteinExistence type="predicted"/>
<protein>
    <recommendedName>
        <fullName evidence="2">Beta-lactamase-related domain-containing protein</fullName>
    </recommendedName>
</protein>
<accession>A0ABQ3Q3Q9</accession>
<dbReference type="Proteomes" id="UP001052655">
    <property type="component" value="Unassembled WGS sequence"/>
</dbReference>
<evidence type="ECO:0000313" key="3">
    <source>
        <dbReference type="EMBL" id="GHI31870.1"/>
    </source>
</evidence>
<dbReference type="Gene3D" id="3.40.710.10">
    <property type="entry name" value="DD-peptidase/beta-lactamase superfamily"/>
    <property type="match status" value="1"/>
</dbReference>
<keyword evidence="4" id="KW-1185">Reference proteome</keyword>
<feature type="region of interest" description="Disordered" evidence="1">
    <location>
        <begin position="1"/>
        <end position="22"/>
    </location>
</feature>
<organism evidence="3 4">
    <name type="scientific">Streptomyces daghestanicus</name>
    <dbReference type="NCBI Taxonomy" id="66885"/>
    <lineage>
        <taxon>Bacteria</taxon>
        <taxon>Bacillati</taxon>
        <taxon>Actinomycetota</taxon>
        <taxon>Actinomycetes</taxon>
        <taxon>Kitasatosporales</taxon>
        <taxon>Streptomycetaceae</taxon>
        <taxon>Streptomyces</taxon>
    </lineage>
</organism>
<comment type="caution">
    <text evidence="3">The sequence shown here is derived from an EMBL/GenBank/DDBJ whole genome shotgun (WGS) entry which is preliminary data.</text>
</comment>
<evidence type="ECO:0000259" key="2">
    <source>
        <dbReference type="Pfam" id="PF00144"/>
    </source>
</evidence>
<dbReference type="Pfam" id="PF00144">
    <property type="entry name" value="Beta-lactamase"/>
    <property type="match status" value="1"/>
</dbReference>
<dbReference type="SUPFAM" id="SSF56601">
    <property type="entry name" value="beta-lactamase/transpeptidase-like"/>
    <property type="match status" value="1"/>
</dbReference>
<dbReference type="InterPro" id="IPR001466">
    <property type="entry name" value="Beta-lactam-related"/>
</dbReference>
<reference evidence="3" key="1">
    <citation type="submission" date="2024-05" db="EMBL/GenBank/DDBJ databases">
        <title>Whole genome shotgun sequence of Streptomyces daghestanicus NBRC 12762.</title>
        <authorList>
            <person name="Komaki H."/>
            <person name="Tamura T."/>
        </authorList>
    </citation>
    <scope>NUCLEOTIDE SEQUENCE</scope>
    <source>
        <strain evidence="3">NBRC 12762</strain>
    </source>
</reference>
<name>A0ABQ3Q3Q9_9ACTN</name>
<feature type="domain" description="Beta-lactamase-related" evidence="2">
    <location>
        <begin position="12"/>
        <end position="55"/>
    </location>
</feature>
<dbReference type="EMBL" id="BNDX01000008">
    <property type="protein sequence ID" value="GHI31870.1"/>
    <property type="molecule type" value="Genomic_DNA"/>
</dbReference>
<evidence type="ECO:0000256" key="1">
    <source>
        <dbReference type="SAM" id="MobiDB-lite"/>
    </source>
</evidence>